<dbReference type="EMBL" id="OC319682">
    <property type="protein sequence ID" value="CAD7406033.1"/>
    <property type="molecule type" value="Genomic_DNA"/>
</dbReference>
<evidence type="ECO:0000313" key="7">
    <source>
        <dbReference type="EMBL" id="CAD7406033.1"/>
    </source>
</evidence>
<keyword evidence="1" id="KW-0479">Metal-binding</keyword>
<dbReference type="Pfam" id="PF00096">
    <property type="entry name" value="zf-C2H2"/>
    <property type="match status" value="4"/>
</dbReference>
<dbReference type="PANTHER" id="PTHR24409">
    <property type="entry name" value="ZINC FINGER PROTEIN 142"/>
    <property type="match status" value="1"/>
</dbReference>
<dbReference type="GO" id="GO:0008270">
    <property type="term" value="F:zinc ion binding"/>
    <property type="evidence" value="ECO:0007669"/>
    <property type="project" value="UniProtKB-KW"/>
</dbReference>
<feature type="domain" description="C2H2-type" evidence="6">
    <location>
        <begin position="119"/>
        <end position="146"/>
    </location>
</feature>
<evidence type="ECO:0000256" key="5">
    <source>
        <dbReference type="PROSITE-ProRule" id="PRU00042"/>
    </source>
</evidence>
<dbReference type="SMART" id="SM00355">
    <property type="entry name" value="ZnF_C2H2"/>
    <property type="match status" value="6"/>
</dbReference>
<feature type="domain" description="C2H2-type" evidence="6">
    <location>
        <begin position="145"/>
        <end position="173"/>
    </location>
</feature>
<evidence type="ECO:0000256" key="4">
    <source>
        <dbReference type="ARBA" id="ARBA00022833"/>
    </source>
</evidence>
<feature type="domain" description="C2H2-type" evidence="6">
    <location>
        <begin position="19"/>
        <end position="46"/>
    </location>
</feature>
<dbReference type="AlphaFoldDB" id="A0A7R9H4W8"/>
<dbReference type="Gene3D" id="3.30.160.60">
    <property type="entry name" value="Classic Zinc Finger"/>
    <property type="match status" value="3"/>
</dbReference>
<gene>
    <name evidence="7" type="ORF">TCEB3V08_LOCUS8300</name>
</gene>
<keyword evidence="2" id="KW-0677">Repeat</keyword>
<evidence type="ECO:0000256" key="3">
    <source>
        <dbReference type="ARBA" id="ARBA00022771"/>
    </source>
</evidence>
<keyword evidence="3 5" id="KW-0863">Zinc-finger</keyword>
<dbReference type="Pfam" id="PF13912">
    <property type="entry name" value="zf-C2H2_6"/>
    <property type="match status" value="1"/>
</dbReference>
<dbReference type="GO" id="GO:0000977">
    <property type="term" value="F:RNA polymerase II transcription regulatory region sequence-specific DNA binding"/>
    <property type="evidence" value="ECO:0007669"/>
    <property type="project" value="TreeGrafter"/>
</dbReference>
<evidence type="ECO:0000256" key="1">
    <source>
        <dbReference type="ARBA" id="ARBA00022723"/>
    </source>
</evidence>
<dbReference type="InterPro" id="IPR036236">
    <property type="entry name" value="Znf_C2H2_sf"/>
</dbReference>
<reference evidence="7" key="1">
    <citation type="submission" date="2020-11" db="EMBL/GenBank/DDBJ databases">
        <authorList>
            <person name="Tran Van P."/>
        </authorList>
    </citation>
    <scope>NUCLEOTIDE SEQUENCE</scope>
</reference>
<dbReference type="SUPFAM" id="SSF57667">
    <property type="entry name" value="beta-beta-alpha zinc fingers"/>
    <property type="match status" value="2"/>
</dbReference>
<organism evidence="7">
    <name type="scientific">Timema cristinae</name>
    <name type="common">Walking stick</name>
    <dbReference type="NCBI Taxonomy" id="61476"/>
    <lineage>
        <taxon>Eukaryota</taxon>
        <taxon>Metazoa</taxon>
        <taxon>Ecdysozoa</taxon>
        <taxon>Arthropoda</taxon>
        <taxon>Hexapoda</taxon>
        <taxon>Insecta</taxon>
        <taxon>Pterygota</taxon>
        <taxon>Neoptera</taxon>
        <taxon>Polyneoptera</taxon>
        <taxon>Phasmatodea</taxon>
        <taxon>Timematodea</taxon>
        <taxon>Timematoidea</taxon>
        <taxon>Timematidae</taxon>
        <taxon>Timema</taxon>
    </lineage>
</organism>
<keyword evidence="4" id="KW-0862">Zinc</keyword>
<dbReference type="PROSITE" id="PS00028">
    <property type="entry name" value="ZINC_FINGER_C2H2_1"/>
    <property type="match status" value="5"/>
</dbReference>
<dbReference type="GO" id="GO:0000981">
    <property type="term" value="F:DNA-binding transcription factor activity, RNA polymerase II-specific"/>
    <property type="evidence" value="ECO:0007669"/>
    <property type="project" value="TreeGrafter"/>
</dbReference>
<dbReference type="PROSITE" id="PS50157">
    <property type="entry name" value="ZINC_FINGER_C2H2_2"/>
    <property type="match status" value="4"/>
</dbReference>
<dbReference type="PANTHER" id="PTHR24409:SF295">
    <property type="entry name" value="AZ2-RELATED"/>
    <property type="match status" value="1"/>
</dbReference>
<proteinExistence type="predicted"/>
<dbReference type="InterPro" id="IPR013087">
    <property type="entry name" value="Znf_C2H2_type"/>
</dbReference>
<protein>
    <recommendedName>
        <fullName evidence="6">C2H2-type domain-containing protein</fullName>
    </recommendedName>
</protein>
<accession>A0A7R9H4W8</accession>
<evidence type="ECO:0000259" key="6">
    <source>
        <dbReference type="PROSITE" id="PS50157"/>
    </source>
</evidence>
<dbReference type="Pfam" id="PF13894">
    <property type="entry name" value="zf-C2H2_4"/>
    <property type="match status" value="1"/>
</dbReference>
<sequence length="241" mass="28037">MFQRASSLSNHRNAHRAPYECPLCGKQFQHRLSLTHHKMTHQGKTQCSICLKVFSRKYAMKRHMVLVEAAAQWRSGDSAARLLKNREMAAVRERRTKGAAQNLSNETSVQWLGGYTPQFPCEVCGRVFHRSDSLAHHKNIHTGKTRCPICHQLFTRKYTMMHHIKVMHNSPVPEGMLIRCEICQQCFQDLSALSAHLAEHRDCHKCPVCMREFSHLYQMTEHLYSSHDIEYSLLKHYLLNK</sequence>
<dbReference type="GO" id="GO:0005634">
    <property type="term" value="C:nucleus"/>
    <property type="evidence" value="ECO:0007669"/>
    <property type="project" value="TreeGrafter"/>
</dbReference>
<evidence type="ECO:0000256" key="2">
    <source>
        <dbReference type="ARBA" id="ARBA00022737"/>
    </source>
</evidence>
<feature type="domain" description="C2H2-type" evidence="6">
    <location>
        <begin position="204"/>
        <end position="232"/>
    </location>
</feature>
<name>A0A7R9H4W8_TIMCR</name>